<feature type="compositionally biased region" description="Low complexity" evidence="1">
    <location>
        <begin position="129"/>
        <end position="142"/>
    </location>
</feature>
<gene>
    <name evidence="3" type="ORF">COEU31_13350</name>
</gene>
<dbReference type="AlphaFoldDB" id="A0AAI9K4P0"/>
<evidence type="ECO:0000256" key="1">
    <source>
        <dbReference type="SAM" id="MobiDB-lite"/>
    </source>
</evidence>
<feature type="compositionally biased region" description="Polar residues" evidence="1">
    <location>
        <begin position="21"/>
        <end position="38"/>
    </location>
</feature>
<dbReference type="Proteomes" id="UP000660047">
    <property type="component" value="Unassembled WGS sequence"/>
</dbReference>
<name>A0AAI9K4P0_9FIRM</name>
<evidence type="ECO:0000313" key="3">
    <source>
        <dbReference type="EMBL" id="GFO94289.1"/>
    </source>
</evidence>
<keyword evidence="2" id="KW-1133">Transmembrane helix</keyword>
<feature type="compositionally biased region" description="Low complexity" evidence="1">
    <location>
        <begin position="39"/>
        <end position="53"/>
    </location>
</feature>
<comment type="caution">
    <text evidence="3">The sequence shown here is derived from an EMBL/GenBank/DDBJ whole genome shotgun (WGS) entry which is preliminary data.</text>
</comment>
<evidence type="ECO:0000256" key="2">
    <source>
        <dbReference type="SAM" id="Phobius"/>
    </source>
</evidence>
<organism evidence="3 4">
    <name type="scientific">Coprococcus eutactus</name>
    <dbReference type="NCBI Taxonomy" id="33043"/>
    <lineage>
        <taxon>Bacteria</taxon>
        <taxon>Bacillati</taxon>
        <taxon>Bacillota</taxon>
        <taxon>Clostridia</taxon>
        <taxon>Lachnospirales</taxon>
        <taxon>Lachnospiraceae</taxon>
        <taxon>Coprococcus</taxon>
    </lineage>
</organism>
<proteinExistence type="predicted"/>
<feature type="compositionally biased region" description="Gly residues" evidence="1">
    <location>
        <begin position="54"/>
        <end position="68"/>
    </location>
</feature>
<evidence type="ECO:0000313" key="4">
    <source>
        <dbReference type="Proteomes" id="UP000660047"/>
    </source>
</evidence>
<sequence>MDENNVNGFNDMDDDEDEGTTVLTTPGVSAFSPVQNSAQGQPNPGQPQQNQQPGGFGQPMGGQYGGFGQPQYGQPQYGQGQQFGGNVQSTGGQYGGFGQPQYGQPQYGQGQQFGGNVQPTGGQYGGFGQPQYGQPQYSQQPGMTPGVMEPGKKVNKKLIAIIGGIAAAVLIAIIVVVLILAGGSGERSAKKVGDKLVTAYEKGDADAMVDLMDKEYYKLYNRIRSYTGSDDYVKDTFNEQVSDMVDEVGKVKSIKVEDRSEKEYDEDKLKDVNDTFDMLDVDMTVDKCYEVDLDVKIKGSTDESDGEIIYTVIKTGGKWYLVDYDLYVY</sequence>
<evidence type="ECO:0008006" key="5">
    <source>
        <dbReference type="Google" id="ProtNLM"/>
    </source>
</evidence>
<reference evidence="3" key="1">
    <citation type="submission" date="2020-06" db="EMBL/GenBank/DDBJ databases">
        <title>Characterization of fructooligosaccharide metabolism and fructooligosaccharide-degrading enzymes in human commensal butyrate producers.</title>
        <authorList>
            <person name="Tanno H."/>
            <person name="Fujii T."/>
            <person name="Hirano K."/>
            <person name="Maeno S."/>
            <person name="Tonozuka T."/>
            <person name="Sakamoto M."/>
            <person name="Ohkuma M."/>
            <person name="Tochio T."/>
            <person name="Endo A."/>
        </authorList>
    </citation>
    <scope>NUCLEOTIDE SEQUENCE</scope>
    <source>
        <strain evidence="3">JCM 31265</strain>
    </source>
</reference>
<feature type="compositionally biased region" description="Low complexity" evidence="1">
    <location>
        <begin position="99"/>
        <end position="110"/>
    </location>
</feature>
<dbReference type="EMBL" id="BLYL01000006">
    <property type="protein sequence ID" value="GFO94289.1"/>
    <property type="molecule type" value="Genomic_DNA"/>
</dbReference>
<keyword evidence="2" id="KW-0472">Membrane</keyword>
<feature type="compositionally biased region" description="Low complexity" evidence="1">
    <location>
        <begin position="69"/>
        <end position="86"/>
    </location>
</feature>
<keyword evidence="2" id="KW-0812">Transmembrane</keyword>
<feature type="region of interest" description="Disordered" evidence="1">
    <location>
        <begin position="1"/>
        <end position="148"/>
    </location>
</feature>
<protein>
    <recommendedName>
        <fullName evidence="5">DUF4878 domain-containing protein</fullName>
    </recommendedName>
</protein>
<feature type="transmembrane region" description="Helical" evidence="2">
    <location>
        <begin position="158"/>
        <end position="181"/>
    </location>
</feature>
<accession>A0AAI9K4P0</accession>